<feature type="compositionally biased region" description="Pro residues" evidence="6">
    <location>
        <begin position="227"/>
        <end position="240"/>
    </location>
</feature>
<proteinExistence type="inferred from homology"/>
<feature type="region of interest" description="Disordered" evidence="6">
    <location>
        <begin position="220"/>
        <end position="248"/>
    </location>
</feature>
<evidence type="ECO:0000313" key="9">
    <source>
        <dbReference type="EMBL" id="CAG5017407.1"/>
    </source>
</evidence>
<accession>A0A8S3XFF4</accession>
<evidence type="ECO:0000256" key="3">
    <source>
        <dbReference type="ARBA" id="ARBA00022692"/>
    </source>
</evidence>
<dbReference type="OrthoDB" id="9985059at2759"/>
<dbReference type="InterPro" id="IPR008388">
    <property type="entry name" value="Ac45_acc_su"/>
</dbReference>
<name>A0A8S3XFF4_PARAO</name>
<dbReference type="Pfam" id="PF20520">
    <property type="entry name" value="Ac45-VOA1_TM"/>
    <property type="match status" value="1"/>
</dbReference>
<evidence type="ECO:0000256" key="6">
    <source>
        <dbReference type="SAM" id="MobiDB-lite"/>
    </source>
</evidence>
<keyword evidence="10" id="KW-1185">Reference proteome</keyword>
<dbReference type="EMBL" id="CAJQZP010001124">
    <property type="protein sequence ID" value="CAG5017407.1"/>
    <property type="molecule type" value="Genomic_DNA"/>
</dbReference>
<dbReference type="PANTHER" id="PTHR12471">
    <property type="entry name" value="VACUOLAR ATP SYNTHASE SUBUNIT S1"/>
    <property type="match status" value="1"/>
</dbReference>
<evidence type="ECO:0000256" key="7">
    <source>
        <dbReference type="SAM" id="Phobius"/>
    </source>
</evidence>
<keyword evidence="4 7" id="KW-1133">Transmembrane helix</keyword>
<evidence type="ECO:0000256" key="4">
    <source>
        <dbReference type="ARBA" id="ARBA00022989"/>
    </source>
</evidence>
<sequence>MYDANYKHFYVYFVDGPNETRTDVLKRHDSIIKEVYSAVQQLASGPVVALYTGKTNPIKIQRVGVAPLKRHVTSPNPGVIVESRGALFRFIGVYSSTASRYARFSQIPVVEEETWTQRQLSTKVAYSDFDLQFNFSFKNDGWTVDNVALLEGGEEVGHSEMGVGAPWDWSYVCSEPLVVINTRDGSAVTISHYQIQPFQRSGRSDYNEDWSDFIRADEGDAAAASEKPPPTDPNPKPQPAPDKVAPNTPKSFGKSVNCGPYFNSVILAGLFVTFICLGILACAVTAVYNCHSNDKYDDPQGKALTITGERRH</sequence>
<evidence type="ECO:0000256" key="1">
    <source>
        <dbReference type="ARBA" id="ARBA00004167"/>
    </source>
</evidence>
<evidence type="ECO:0000313" key="10">
    <source>
        <dbReference type="Proteomes" id="UP000691718"/>
    </source>
</evidence>
<dbReference type="Proteomes" id="UP000691718">
    <property type="component" value="Unassembled WGS sequence"/>
</dbReference>
<comment type="caution">
    <text evidence="9">The sequence shown here is derived from an EMBL/GenBank/DDBJ whole genome shotgun (WGS) entry which is preliminary data.</text>
</comment>
<organism evidence="9 10">
    <name type="scientific">Parnassius apollo</name>
    <name type="common">Apollo butterfly</name>
    <name type="synonym">Papilio apollo</name>
    <dbReference type="NCBI Taxonomy" id="110799"/>
    <lineage>
        <taxon>Eukaryota</taxon>
        <taxon>Metazoa</taxon>
        <taxon>Ecdysozoa</taxon>
        <taxon>Arthropoda</taxon>
        <taxon>Hexapoda</taxon>
        <taxon>Insecta</taxon>
        <taxon>Pterygota</taxon>
        <taxon>Neoptera</taxon>
        <taxon>Endopterygota</taxon>
        <taxon>Lepidoptera</taxon>
        <taxon>Glossata</taxon>
        <taxon>Ditrysia</taxon>
        <taxon>Papilionoidea</taxon>
        <taxon>Papilionidae</taxon>
        <taxon>Parnassiinae</taxon>
        <taxon>Parnassini</taxon>
        <taxon>Parnassius</taxon>
        <taxon>Parnassius</taxon>
    </lineage>
</organism>
<evidence type="ECO:0000256" key="5">
    <source>
        <dbReference type="ARBA" id="ARBA00023136"/>
    </source>
</evidence>
<comment type="subcellular location">
    <subcellularLocation>
        <location evidence="1">Membrane</location>
        <topology evidence="1">Single-pass membrane protein</topology>
    </subcellularLocation>
</comment>
<reference evidence="9" key="1">
    <citation type="submission" date="2021-04" db="EMBL/GenBank/DDBJ databases">
        <authorList>
            <person name="Tunstrom K."/>
        </authorList>
    </citation>
    <scope>NUCLEOTIDE SEQUENCE</scope>
</reference>
<dbReference type="GO" id="GO:0033176">
    <property type="term" value="C:proton-transporting V-type ATPase complex"/>
    <property type="evidence" value="ECO:0007669"/>
    <property type="project" value="TreeGrafter"/>
</dbReference>
<keyword evidence="3 7" id="KW-0812">Transmembrane</keyword>
<keyword evidence="5 7" id="KW-0472">Membrane</keyword>
<evidence type="ECO:0000259" key="8">
    <source>
        <dbReference type="Pfam" id="PF20520"/>
    </source>
</evidence>
<evidence type="ECO:0000256" key="2">
    <source>
        <dbReference type="ARBA" id="ARBA00009037"/>
    </source>
</evidence>
<feature type="transmembrane region" description="Helical" evidence="7">
    <location>
        <begin position="261"/>
        <end position="288"/>
    </location>
</feature>
<comment type="similarity">
    <text evidence="2">Belongs to the vacuolar ATPase subunit S1 family.</text>
</comment>
<feature type="domain" description="V-type proton ATPase subunit S1/VOA1 transmembrane" evidence="8">
    <location>
        <begin position="261"/>
        <end position="298"/>
    </location>
</feature>
<gene>
    <name evidence="9" type="ORF">PAPOLLO_LOCUS16668</name>
</gene>
<dbReference type="AlphaFoldDB" id="A0A8S3XFF4"/>
<dbReference type="PANTHER" id="PTHR12471:SF7">
    <property type="entry name" value="V-TYPE PROTON ATPASE SUBUNIT S1"/>
    <property type="match status" value="1"/>
</dbReference>
<protein>
    <submittedName>
        <fullName evidence="9">(apollo) hypothetical protein</fullName>
    </submittedName>
</protein>
<dbReference type="GO" id="GO:0030641">
    <property type="term" value="P:regulation of cellular pH"/>
    <property type="evidence" value="ECO:0007669"/>
    <property type="project" value="TreeGrafter"/>
</dbReference>
<dbReference type="GO" id="GO:0001671">
    <property type="term" value="F:ATPase activator activity"/>
    <property type="evidence" value="ECO:0007669"/>
    <property type="project" value="TreeGrafter"/>
</dbReference>
<dbReference type="InterPro" id="IPR046756">
    <property type="entry name" value="VAS1/VOA1_TM"/>
</dbReference>